<name>A0AAV5W9Q6_9BILA</name>
<dbReference type="SUPFAM" id="SSF81383">
    <property type="entry name" value="F-box domain"/>
    <property type="match status" value="1"/>
</dbReference>
<feature type="non-terminal residue" evidence="2">
    <location>
        <position position="1"/>
    </location>
</feature>
<sequence length="119" mass="13781">DGIGEKPSLIDLPNEILTKIISYLDIPSRLKLRVNKRLDQLELTVMNHTMNIFLNISDSQFAVYYSHSVQKKCSDIRQLSSTLKRLAENTIVRNVHIMGMTHDHTHLLSSLQHFHAYRL</sequence>
<feature type="non-terminal residue" evidence="2">
    <location>
        <position position="119"/>
    </location>
</feature>
<evidence type="ECO:0000313" key="3">
    <source>
        <dbReference type="Proteomes" id="UP001432322"/>
    </source>
</evidence>
<dbReference type="EMBL" id="BTSY01000005">
    <property type="protein sequence ID" value="GMT27443.1"/>
    <property type="molecule type" value="Genomic_DNA"/>
</dbReference>
<dbReference type="AlphaFoldDB" id="A0AAV5W9Q6"/>
<comment type="caution">
    <text evidence="2">The sequence shown here is derived from an EMBL/GenBank/DDBJ whole genome shotgun (WGS) entry which is preliminary data.</text>
</comment>
<protein>
    <recommendedName>
        <fullName evidence="1">F-box domain-containing protein</fullName>
    </recommendedName>
</protein>
<dbReference type="Proteomes" id="UP001432322">
    <property type="component" value="Unassembled WGS sequence"/>
</dbReference>
<proteinExistence type="predicted"/>
<gene>
    <name evidence="2" type="ORF">PFISCL1PPCAC_18740</name>
</gene>
<dbReference type="InterPro" id="IPR001810">
    <property type="entry name" value="F-box_dom"/>
</dbReference>
<evidence type="ECO:0000313" key="2">
    <source>
        <dbReference type="EMBL" id="GMT27443.1"/>
    </source>
</evidence>
<reference evidence="2" key="1">
    <citation type="submission" date="2023-10" db="EMBL/GenBank/DDBJ databases">
        <title>Genome assembly of Pristionchus species.</title>
        <authorList>
            <person name="Yoshida K."/>
            <person name="Sommer R.J."/>
        </authorList>
    </citation>
    <scope>NUCLEOTIDE SEQUENCE</scope>
    <source>
        <strain evidence="2">RS5133</strain>
    </source>
</reference>
<dbReference type="Pfam" id="PF00646">
    <property type="entry name" value="F-box"/>
    <property type="match status" value="1"/>
</dbReference>
<dbReference type="InterPro" id="IPR036047">
    <property type="entry name" value="F-box-like_dom_sf"/>
</dbReference>
<evidence type="ECO:0000259" key="1">
    <source>
        <dbReference type="PROSITE" id="PS50181"/>
    </source>
</evidence>
<accession>A0AAV5W9Q6</accession>
<organism evidence="2 3">
    <name type="scientific">Pristionchus fissidentatus</name>
    <dbReference type="NCBI Taxonomy" id="1538716"/>
    <lineage>
        <taxon>Eukaryota</taxon>
        <taxon>Metazoa</taxon>
        <taxon>Ecdysozoa</taxon>
        <taxon>Nematoda</taxon>
        <taxon>Chromadorea</taxon>
        <taxon>Rhabditida</taxon>
        <taxon>Rhabditina</taxon>
        <taxon>Diplogasteromorpha</taxon>
        <taxon>Diplogasteroidea</taxon>
        <taxon>Neodiplogasteridae</taxon>
        <taxon>Pristionchus</taxon>
    </lineage>
</organism>
<feature type="domain" description="F-box" evidence="1">
    <location>
        <begin position="6"/>
        <end position="33"/>
    </location>
</feature>
<dbReference type="PROSITE" id="PS50181">
    <property type="entry name" value="FBOX"/>
    <property type="match status" value="1"/>
</dbReference>
<keyword evidence="3" id="KW-1185">Reference proteome</keyword>